<dbReference type="EC" id="5.4.3.2" evidence="15"/>
<comment type="caution">
    <text evidence="15">The sequence shown here is derived from an EMBL/GenBank/DDBJ whole genome shotgun (WGS) entry which is preliminary data.</text>
</comment>
<keyword evidence="8" id="KW-0408">Iron</keyword>
<dbReference type="InterPro" id="IPR003739">
    <property type="entry name" value="Lys_aminomutase/Glu_NH3_mut"/>
</dbReference>
<dbReference type="PANTHER" id="PTHR30538:SF1">
    <property type="entry name" value="L-LYSINE 2,3-AMINOMUTASE"/>
    <property type="match status" value="1"/>
</dbReference>
<evidence type="ECO:0000256" key="11">
    <source>
        <dbReference type="PIRSR" id="PIRSR004911-1"/>
    </source>
</evidence>
<keyword evidence="7 12" id="KW-0663">Pyridoxal phosphate</keyword>
<accession>A0A2S9YE85</accession>
<keyword evidence="5" id="KW-0949">S-adenosyl-L-methionine</keyword>
<keyword evidence="10 15" id="KW-0413">Isomerase</keyword>
<evidence type="ECO:0000259" key="14">
    <source>
        <dbReference type="PROSITE" id="PS51918"/>
    </source>
</evidence>
<dbReference type="Pfam" id="PF04055">
    <property type="entry name" value="Radical_SAM"/>
    <property type="match status" value="1"/>
</dbReference>
<feature type="binding site" evidence="11">
    <location>
        <position position="119"/>
    </location>
    <ligand>
        <name>[4Fe-4S] cluster</name>
        <dbReference type="ChEBI" id="CHEBI:49883"/>
        <note>4Fe-4S-S-AdoMet</note>
    </ligand>
</feature>
<keyword evidence="6 11" id="KW-0479">Metal-binding</keyword>
<dbReference type="SFLD" id="SFLDG01070">
    <property type="entry name" value="PLP-dependent"/>
    <property type="match status" value="1"/>
</dbReference>
<sequence length="358" mass="39041">MSPRSPTSSPPDRPSGSVKTAAELRERGLIEPGELIAVERVVARFAATITEELVELINPDDPDDPIAAQFVPRAEELTLAPEELADPIGDEPHTPVPGITHRYPDRVLLKPLHVCPVYCRFCFRREVVGPGTGVLAEAELEAALAYIREHSEIWEVILTGGDPLVLSPRRLGALIAALDAIEHVRVIRIHTRVPVVDPRRINDELLAALAVASAVYVVLHCNHPRELSARAAEACARIVNAGVPMLSQSVLLRGVNADADTLEALFRRLVELRVKPYYLHHGDLARGTGHFRTTIETGQALTRALRGRVSGLCQPTYVLDIPGGHGKVPIGANYIEQDGQIADINGELHEYPPHAEEP</sequence>
<dbReference type="CDD" id="cd01335">
    <property type="entry name" value="Radical_SAM"/>
    <property type="match status" value="1"/>
</dbReference>
<dbReference type="Proteomes" id="UP000237968">
    <property type="component" value="Unassembled WGS sequence"/>
</dbReference>
<evidence type="ECO:0000313" key="15">
    <source>
        <dbReference type="EMBL" id="PRQ03429.1"/>
    </source>
</evidence>
<dbReference type="EMBL" id="PVNK01000085">
    <property type="protein sequence ID" value="PRQ03429.1"/>
    <property type="molecule type" value="Genomic_DNA"/>
</dbReference>
<dbReference type="PANTHER" id="PTHR30538">
    <property type="entry name" value="LYSINE 2,3-AMINOMUTASE-RELATED"/>
    <property type="match status" value="1"/>
</dbReference>
<dbReference type="PROSITE" id="PS51918">
    <property type="entry name" value="RADICAL_SAM"/>
    <property type="match status" value="1"/>
</dbReference>
<evidence type="ECO:0000313" key="16">
    <source>
        <dbReference type="Proteomes" id="UP000237968"/>
    </source>
</evidence>
<evidence type="ECO:0000256" key="12">
    <source>
        <dbReference type="PIRSR" id="PIRSR603739-50"/>
    </source>
</evidence>
<dbReference type="SFLD" id="SFLDS00029">
    <property type="entry name" value="Radical_SAM"/>
    <property type="match status" value="1"/>
</dbReference>
<keyword evidence="16" id="KW-1185">Reference proteome</keyword>
<proteinExistence type="inferred from homology"/>
<name>A0A2S9YE85_9BACT</name>
<feature type="domain" description="Radical SAM core" evidence="14">
    <location>
        <begin position="101"/>
        <end position="312"/>
    </location>
</feature>
<keyword evidence="9 11" id="KW-0411">Iron-sulfur</keyword>
<dbReference type="InterPro" id="IPR025895">
    <property type="entry name" value="LAM_C_dom"/>
</dbReference>
<dbReference type="NCBIfam" id="TIGR03822">
    <property type="entry name" value="AblA_like_2"/>
    <property type="match status" value="1"/>
</dbReference>
<evidence type="ECO:0000256" key="8">
    <source>
        <dbReference type="ARBA" id="ARBA00023004"/>
    </source>
</evidence>
<comment type="similarity">
    <text evidence="3">Belongs to the radical SAM superfamily. KamA family.</text>
</comment>
<dbReference type="GO" id="GO:0046872">
    <property type="term" value="F:metal ion binding"/>
    <property type="evidence" value="ECO:0007669"/>
    <property type="project" value="UniProtKB-KW"/>
</dbReference>
<evidence type="ECO:0000256" key="3">
    <source>
        <dbReference type="ARBA" id="ARBA00008703"/>
    </source>
</evidence>
<dbReference type="GO" id="GO:0050066">
    <property type="term" value="F:L-lysine 2,3-aminomutase activity"/>
    <property type="evidence" value="ECO:0007669"/>
    <property type="project" value="UniProtKB-EC"/>
</dbReference>
<comment type="cofactor">
    <cofactor evidence="2">
        <name>[4Fe-4S] cluster</name>
        <dbReference type="ChEBI" id="CHEBI:49883"/>
    </cofactor>
</comment>
<dbReference type="InterPro" id="IPR013785">
    <property type="entry name" value="Aldolase_TIM"/>
</dbReference>
<dbReference type="InterPro" id="IPR058240">
    <property type="entry name" value="rSAM_sf"/>
</dbReference>
<feature type="region of interest" description="Disordered" evidence="13">
    <location>
        <begin position="1"/>
        <end position="20"/>
    </location>
</feature>
<dbReference type="InterPro" id="IPR022447">
    <property type="entry name" value="Lys_aminomutase-rel"/>
</dbReference>
<dbReference type="AlphaFoldDB" id="A0A2S9YE85"/>
<dbReference type="SUPFAM" id="SSF102114">
    <property type="entry name" value="Radical SAM enzymes"/>
    <property type="match status" value="1"/>
</dbReference>
<dbReference type="Pfam" id="PF12544">
    <property type="entry name" value="LAM_C"/>
    <property type="match status" value="1"/>
</dbReference>
<dbReference type="InterPro" id="IPR007197">
    <property type="entry name" value="rSAM"/>
</dbReference>
<organism evidence="15 16">
    <name type="scientific">Enhygromyxa salina</name>
    <dbReference type="NCBI Taxonomy" id="215803"/>
    <lineage>
        <taxon>Bacteria</taxon>
        <taxon>Pseudomonadati</taxon>
        <taxon>Myxococcota</taxon>
        <taxon>Polyangia</taxon>
        <taxon>Nannocystales</taxon>
        <taxon>Nannocystaceae</taxon>
        <taxon>Enhygromyxa</taxon>
    </lineage>
</organism>
<evidence type="ECO:0000256" key="5">
    <source>
        <dbReference type="ARBA" id="ARBA00022691"/>
    </source>
</evidence>
<reference evidence="15 16" key="1">
    <citation type="submission" date="2018-03" db="EMBL/GenBank/DDBJ databases">
        <title>Draft Genome Sequences of the Obligatory Marine Myxobacteria Enhygromyxa salina SWB005.</title>
        <authorList>
            <person name="Poehlein A."/>
            <person name="Moghaddam J.A."/>
            <person name="Harms H."/>
            <person name="Alanjari M."/>
            <person name="Koenig G.M."/>
            <person name="Daniel R."/>
            <person name="Schaeberle T.F."/>
        </authorList>
    </citation>
    <scope>NUCLEOTIDE SEQUENCE [LARGE SCALE GENOMIC DNA]</scope>
    <source>
        <strain evidence="15 16">SWB005</strain>
    </source>
</reference>
<dbReference type="NCBIfam" id="TIGR00238">
    <property type="entry name" value="KamA family radical SAM protein"/>
    <property type="match status" value="1"/>
</dbReference>
<keyword evidence="4 11" id="KW-0004">4Fe-4S</keyword>
<feature type="binding site" evidence="11">
    <location>
        <position position="115"/>
    </location>
    <ligand>
        <name>[4Fe-4S] cluster</name>
        <dbReference type="ChEBI" id="CHEBI:49883"/>
        <note>4Fe-4S-S-AdoMet</note>
    </ligand>
</feature>
<evidence type="ECO:0000256" key="1">
    <source>
        <dbReference type="ARBA" id="ARBA00001933"/>
    </source>
</evidence>
<evidence type="ECO:0000256" key="7">
    <source>
        <dbReference type="ARBA" id="ARBA00022898"/>
    </source>
</evidence>
<dbReference type="GO" id="GO:0051539">
    <property type="term" value="F:4 iron, 4 sulfur cluster binding"/>
    <property type="evidence" value="ECO:0007669"/>
    <property type="project" value="UniProtKB-KW"/>
</dbReference>
<gene>
    <name evidence="15" type="primary">kamA_1</name>
    <name evidence="15" type="ORF">ENSA5_15900</name>
</gene>
<evidence type="ECO:0000256" key="2">
    <source>
        <dbReference type="ARBA" id="ARBA00001966"/>
    </source>
</evidence>
<dbReference type="PIRSF" id="PIRSF004911">
    <property type="entry name" value="DUF160"/>
    <property type="match status" value="1"/>
</dbReference>
<evidence type="ECO:0000256" key="10">
    <source>
        <dbReference type="ARBA" id="ARBA00023235"/>
    </source>
</evidence>
<dbReference type="OrthoDB" id="9768064at2"/>
<comment type="cofactor">
    <cofactor evidence="1 12">
        <name>pyridoxal 5'-phosphate</name>
        <dbReference type="ChEBI" id="CHEBI:597326"/>
    </cofactor>
</comment>
<feature type="binding site" evidence="11">
    <location>
        <position position="122"/>
    </location>
    <ligand>
        <name>[4Fe-4S] cluster</name>
        <dbReference type="ChEBI" id="CHEBI:49883"/>
        <note>4Fe-4S-S-AdoMet</note>
    </ligand>
</feature>
<evidence type="ECO:0000256" key="4">
    <source>
        <dbReference type="ARBA" id="ARBA00022485"/>
    </source>
</evidence>
<dbReference type="RefSeq" id="WP_106391053.1">
    <property type="nucleotide sequence ID" value="NZ_PVNK01000085.1"/>
</dbReference>
<evidence type="ECO:0000256" key="13">
    <source>
        <dbReference type="SAM" id="MobiDB-lite"/>
    </source>
</evidence>
<evidence type="ECO:0000256" key="6">
    <source>
        <dbReference type="ARBA" id="ARBA00022723"/>
    </source>
</evidence>
<protein>
    <submittedName>
        <fullName evidence="15">L-lysine 2,3-aminomutase</fullName>
        <ecNumber evidence="15">5.4.3.2</ecNumber>
    </submittedName>
</protein>
<dbReference type="Gene3D" id="3.20.20.70">
    <property type="entry name" value="Aldolase class I"/>
    <property type="match status" value="1"/>
</dbReference>
<feature type="modified residue" description="N6-(pyridoxal phosphate)lysine" evidence="12">
    <location>
        <position position="327"/>
    </location>
</feature>
<evidence type="ECO:0000256" key="9">
    <source>
        <dbReference type="ARBA" id="ARBA00023014"/>
    </source>
</evidence>